<dbReference type="PANTHER" id="PTHR16223:SF46">
    <property type="entry name" value="TRANSCRIPTION FACTOR BHLH123"/>
    <property type="match status" value="1"/>
</dbReference>
<proteinExistence type="predicted"/>
<dbReference type="CDD" id="cd11393">
    <property type="entry name" value="bHLH_AtbHLH_like"/>
    <property type="match status" value="1"/>
</dbReference>
<keyword evidence="4" id="KW-0238">DNA-binding</keyword>
<evidence type="ECO:0000256" key="5">
    <source>
        <dbReference type="ARBA" id="ARBA00023163"/>
    </source>
</evidence>
<feature type="region of interest" description="Disordered" evidence="7">
    <location>
        <begin position="295"/>
        <end position="337"/>
    </location>
</feature>
<dbReference type="GO" id="GO:0005634">
    <property type="term" value="C:nucleus"/>
    <property type="evidence" value="ECO:0007669"/>
    <property type="project" value="UniProtKB-SubCell"/>
</dbReference>
<evidence type="ECO:0000256" key="2">
    <source>
        <dbReference type="ARBA" id="ARBA00011738"/>
    </source>
</evidence>
<feature type="domain" description="BHLH" evidence="8">
    <location>
        <begin position="332"/>
        <end position="381"/>
    </location>
</feature>
<protein>
    <recommendedName>
        <fullName evidence="8">BHLH domain-containing protein</fullName>
    </recommendedName>
</protein>
<keyword evidence="3" id="KW-0805">Transcription regulation</keyword>
<dbReference type="SUPFAM" id="SSF47459">
    <property type="entry name" value="HLH, helix-loop-helix DNA-binding domain"/>
    <property type="match status" value="1"/>
</dbReference>
<organism evidence="9 11">
    <name type="scientific">Liquidambar formosana</name>
    <name type="common">Formosan gum</name>
    <dbReference type="NCBI Taxonomy" id="63359"/>
    <lineage>
        <taxon>Eukaryota</taxon>
        <taxon>Viridiplantae</taxon>
        <taxon>Streptophyta</taxon>
        <taxon>Embryophyta</taxon>
        <taxon>Tracheophyta</taxon>
        <taxon>Spermatophyta</taxon>
        <taxon>Magnoliopsida</taxon>
        <taxon>eudicotyledons</taxon>
        <taxon>Gunneridae</taxon>
        <taxon>Pentapetalae</taxon>
        <taxon>Saxifragales</taxon>
        <taxon>Altingiaceae</taxon>
        <taxon>Liquidambar</taxon>
    </lineage>
</organism>
<dbReference type="GO" id="GO:0000978">
    <property type="term" value="F:RNA polymerase II cis-regulatory region sequence-specific DNA binding"/>
    <property type="evidence" value="ECO:0007669"/>
    <property type="project" value="TreeGrafter"/>
</dbReference>
<dbReference type="PROSITE" id="PS50888">
    <property type="entry name" value="BHLH"/>
    <property type="match status" value="1"/>
</dbReference>
<dbReference type="EMBL" id="JBBPBK010000276">
    <property type="protein sequence ID" value="KAK9265921.1"/>
    <property type="molecule type" value="Genomic_DNA"/>
</dbReference>
<evidence type="ECO:0000256" key="7">
    <source>
        <dbReference type="SAM" id="MobiDB-lite"/>
    </source>
</evidence>
<comment type="subcellular location">
    <subcellularLocation>
        <location evidence="1">Nucleus</location>
    </subcellularLocation>
</comment>
<dbReference type="Gene3D" id="4.10.280.10">
    <property type="entry name" value="Helix-loop-helix DNA-binding domain"/>
    <property type="match status" value="1"/>
</dbReference>
<dbReference type="SMART" id="SM00353">
    <property type="entry name" value="HLH"/>
    <property type="match status" value="1"/>
</dbReference>
<dbReference type="AlphaFoldDB" id="A0AAP0R4G7"/>
<reference evidence="9" key="2">
    <citation type="submission" date="2024-04" db="EMBL/GenBank/DDBJ databases">
        <authorList>
            <person name="Xu W."/>
            <person name="Ren C."/>
        </authorList>
    </citation>
    <scope>NUCLEOTIDE SEQUENCE</scope>
    <source>
        <strain evidence="9">Hangzhou</strain>
        <tissue evidence="9">Leaves</tissue>
    </source>
</reference>
<keyword evidence="5" id="KW-0804">Transcription</keyword>
<accession>A0AAP0R4G7</accession>
<gene>
    <name evidence="10" type="ORF">L1049_001055</name>
    <name evidence="9" type="ORF">L1049_027317</name>
</gene>
<comment type="caution">
    <text evidence="9">The sequence shown here is derived from an EMBL/GenBank/DDBJ whole genome shotgun (WGS) entry which is preliminary data.</text>
</comment>
<dbReference type="InterPro" id="IPR045239">
    <property type="entry name" value="bHLH95_bHLH"/>
</dbReference>
<sequence>MADEFQSGICSGNWWDASRNRFDSSGSSSASSALSSIGSFGWPTDMVDIKARSSMDSVSASSGSSSMVVFQDTQKLQGPDSNLQMMGLGLSSQAMDWNQTLLRSGKSDQSGFRSMLPEDLSSSANFQQETGMVSSSQVPWRPKMFSGTGEDSSLNEFKQINRGFSLDQPQFTSHSSSGDSAVTCQGLPSSSFQMDSAVYGNPSTMLQGILGSNQPQQPTNFENRLMDYPYAANYGMNSHELMSKFPQFLRTSPPKQLPSHSQLHLSNNTPFWQASAAPMTDMRSSFFPSMQTQFSTPAFDEKPKPNTSEIRDSGSVGKKSSNEVSMKRQRNETPSPLPAAFKVRKEKMGDRITALQQIVSPFGKTDTASVLSEAIEYIKFLHEQVSVLSTPYMKSGAPIQHQLNSDKSKDPDGPKQDLRSRGLCLVPVSSTYPVTHDTSTVDFWNPTFGGTFR</sequence>
<evidence type="ECO:0000313" key="9">
    <source>
        <dbReference type="EMBL" id="KAK9265921.1"/>
    </source>
</evidence>
<feature type="compositionally biased region" description="Basic and acidic residues" evidence="7">
    <location>
        <begin position="404"/>
        <end position="420"/>
    </location>
</feature>
<evidence type="ECO:0000259" key="8">
    <source>
        <dbReference type="PROSITE" id="PS50888"/>
    </source>
</evidence>
<dbReference type="GO" id="GO:0000981">
    <property type="term" value="F:DNA-binding transcription factor activity, RNA polymerase II-specific"/>
    <property type="evidence" value="ECO:0007669"/>
    <property type="project" value="TreeGrafter"/>
</dbReference>
<dbReference type="EMBL" id="JBBPBK010000015">
    <property type="protein sequence ID" value="KAK9269285.1"/>
    <property type="molecule type" value="Genomic_DNA"/>
</dbReference>
<evidence type="ECO:0000256" key="6">
    <source>
        <dbReference type="ARBA" id="ARBA00023242"/>
    </source>
</evidence>
<dbReference type="InterPro" id="IPR011598">
    <property type="entry name" value="bHLH_dom"/>
</dbReference>
<name>A0AAP0R4G7_LIQFO</name>
<evidence type="ECO:0000313" key="11">
    <source>
        <dbReference type="Proteomes" id="UP001415857"/>
    </source>
</evidence>
<dbReference type="InterPro" id="IPR045843">
    <property type="entry name" value="IND-like"/>
</dbReference>
<evidence type="ECO:0000313" key="10">
    <source>
        <dbReference type="EMBL" id="KAK9269285.1"/>
    </source>
</evidence>
<evidence type="ECO:0000256" key="3">
    <source>
        <dbReference type="ARBA" id="ARBA00023015"/>
    </source>
</evidence>
<dbReference type="InterPro" id="IPR036638">
    <property type="entry name" value="HLH_DNA-bd_sf"/>
</dbReference>
<reference evidence="9 11" key="1">
    <citation type="journal article" date="2024" name="Plant J.">
        <title>Genome sequences and population genomics reveal climatic adaptation and genomic divergence between two closely related sweetgum species.</title>
        <authorList>
            <person name="Xu W.Q."/>
            <person name="Ren C.Q."/>
            <person name="Zhang X.Y."/>
            <person name="Comes H.P."/>
            <person name="Liu X.H."/>
            <person name="Li Y.G."/>
            <person name="Kettle C.J."/>
            <person name="Jalonen R."/>
            <person name="Gaisberger H."/>
            <person name="Ma Y.Z."/>
            <person name="Qiu Y.X."/>
        </authorList>
    </citation>
    <scope>NUCLEOTIDE SEQUENCE [LARGE SCALE GENOMIC DNA]</scope>
    <source>
        <strain evidence="9">Hangzhou</strain>
    </source>
</reference>
<feature type="compositionally biased region" description="Basic and acidic residues" evidence="7">
    <location>
        <begin position="299"/>
        <end position="312"/>
    </location>
</feature>
<dbReference type="FunFam" id="4.10.280.10:FF:000032">
    <property type="entry name" value="Transcription factor bHLH123 family"/>
    <property type="match status" value="1"/>
</dbReference>
<evidence type="ECO:0000256" key="4">
    <source>
        <dbReference type="ARBA" id="ARBA00023125"/>
    </source>
</evidence>
<dbReference type="PANTHER" id="PTHR16223">
    <property type="entry name" value="TRANSCRIPTION FACTOR BHLH83-RELATED"/>
    <property type="match status" value="1"/>
</dbReference>
<dbReference type="Proteomes" id="UP001415857">
    <property type="component" value="Unassembled WGS sequence"/>
</dbReference>
<dbReference type="GO" id="GO:0046983">
    <property type="term" value="F:protein dimerization activity"/>
    <property type="evidence" value="ECO:0007669"/>
    <property type="project" value="InterPro"/>
</dbReference>
<evidence type="ECO:0000256" key="1">
    <source>
        <dbReference type="ARBA" id="ARBA00004123"/>
    </source>
</evidence>
<feature type="region of interest" description="Disordered" evidence="7">
    <location>
        <begin position="398"/>
        <end position="420"/>
    </location>
</feature>
<keyword evidence="11" id="KW-1185">Reference proteome</keyword>
<keyword evidence="6" id="KW-0539">Nucleus</keyword>
<comment type="subunit">
    <text evidence="2">Homodimer.</text>
</comment>